<dbReference type="Proteomes" id="UP000237105">
    <property type="component" value="Unassembled WGS sequence"/>
</dbReference>
<dbReference type="EMBL" id="JXTB01000130">
    <property type="protein sequence ID" value="PON60479.1"/>
    <property type="molecule type" value="Genomic_DNA"/>
</dbReference>
<accession>A0A2P5CHG2</accession>
<reference evidence="2" key="1">
    <citation type="submission" date="2016-06" db="EMBL/GenBank/DDBJ databases">
        <title>Parallel loss of symbiosis genes in relatives of nitrogen-fixing non-legume Parasponia.</title>
        <authorList>
            <person name="Van Velzen R."/>
            <person name="Holmer R."/>
            <person name="Bu F."/>
            <person name="Rutten L."/>
            <person name="Van Zeijl A."/>
            <person name="Liu W."/>
            <person name="Santuari L."/>
            <person name="Cao Q."/>
            <person name="Sharma T."/>
            <person name="Shen D."/>
            <person name="Roswanjaya Y."/>
            <person name="Wardhani T."/>
            <person name="Kalhor M.S."/>
            <person name="Jansen J."/>
            <person name="Van den Hoogen J."/>
            <person name="Gungor B."/>
            <person name="Hartog M."/>
            <person name="Hontelez J."/>
            <person name="Verver J."/>
            <person name="Yang W.-C."/>
            <person name="Schijlen E."/>
            <person name="Repin R."/>
            <person name="Schilthuizen M."/>
            <person name="Schranz E."/>
            <person name="Heidstra R."/>
            <person name="Miyata K."/>
            <person name="Fedorova E."/>
            <person name="Kohlen W."/>
            <person name="Bisseling T."/>
            <person name="Smit S."/>
            <person name="Geurts R."/>
        </authorList>
    </citation>
    <scope>NUCLEOTIDE SEQUENCE [LARGE SCALE GENOMIC DNA]</scope>
    <source>
        <strain evidence="2">cv. WU1-14</strain>
    </source>
</reference>
<evidence type="ECO:0000313" key="2">
    <source>
        <dbReference type="Proteomes" id="UP000237105"/>
    </source>
</evidence>
<dbReference type="OrthoDB" id="10615411at2759"/>
<gene>
    <name evidence="1" type="ORF">PanWU01x14_152760</name>
</gene>
<feature type="non-terminal residue" evidence="1">
    <location>
        <position position="1"/>
    </location>
</feature>
<protein>
    <submittedName>
        <fullName evidence="1">Uncharacterized protein</fullName>
    </submittedName>
</protein>
<organism evidence="1 2">
    <name type="scientific">Parasponia andersonii</name>
    <name type="common">Sponia andersonii</name>
    <dbReference type="NCBI Taxonomy" id="3476"/>
    <lineage>
        <taxon>Eukaryota</taxon>
        <taxon>Viridiplantae</taxon>
        <taxon>Streptophyta</taxon>
        <taxon>Embryophyta</taxon>
        <taxon>Tracheophyta</taxon>
        <taxon>Spermatophyta</taxon>
        <taxon>Magnoliopsida</taxon>
        <taxon>eudicotyledons</taxon>
        <taxon>Gunneridae</taxon>
        <taxon>Pentapetalae</taxon>
        <taxon>rosids</taxon>
        <taxon>fabids</taxon>
        <taxon>Rosales</taxon>
        <taxon>Cannabaceae</taxon>
        <taxon>Parasponia</taxon>
    </lineage>
</organism>
<comment type="caution">
    <text evidence="1">The sequence shown here is derived from an EMBL/GenBank/DDBJ whole genome shotgun (WGS) entry which is preliminary data.</text>
</comment>
<name>A0A2P5CHG2_PARAD</name>
<sequence>RLSANLEVAISNKQWQKFDETGLTLYALKDVNEIAPVLSIVLDNYRKAIKAATKLTEKENLITQVEIARDAYKFELDNTIL</sequence>
<proteinExistence type="predicted"/>
<dbReference type="AlphaFoldDB" id="A0A2P5CHG2"/>
<evidence type="ECO:0000313" key="1">
    <source>
        <dbReference type="EMBL" id="PON60479.1"/>
    </source>
</evidence>
<keyword evidence="2" id="KW-1185">Reference proteome</keyword>